<gene>
    <name evidence="2" type="ORF">AVEN_87812_1</name>
</gene>
<sequence length="85" mass="9518">MDNAPAHPNAETLKAENINCIFMPPNTTAILQPMDQSVVESMERRYRKQLLSKLLFEGDDDEEEAACSIGSILESINAERLCPHD</sequence>
<dbReference type="InterPro" id="IPR004875">
    <property type="entry name" value="DDE_SF_endonuclease_dom"/>
</dbReference>
<protein>
    <recommendedName>
        <fullName evidence="1">DDE-1 domain-containing protein</fullName>
    </recommendedName>
</protein>
<evidence type="ECO:0000259" key="1">
    <source>
        <dbReference type="Pfam" id="PF03184"/>
    </source>
</evidence>
<dbReference type="OrthoDB" id="6157693at2759"/>
<evidence type="ECO:0000313" key="2">
    <source>
        <dbReference type="EMBL" id="GBL89465.1"/>
    </source>
</evidence>
<accession>A0A4Y2BDL6</accession>
<dbReference type="Proteomes" id="UP000499080">
    <property type="component" value="Unassembled WGS sequence"/>
</dbReference>
<keyword evidence="3" id="KW-1185">Reference proteome</keyword>
<dbReference type="AlphaFoldDB" id="A0A4Y2BDL6"/>
<evidence type="ECO:0000313" key="3">
    <source>
        <dbReference type="Proteomes" id="UP000499080"/>
    </source>
</evidence>
<proteinExistence type="predicted"/>
<dbReference type="EMBL" id="BGPR01000065">
    <property type="protein sequence ID" value="GBL89465.1"/>
    <property type="molecule type" value="Genomic_DNA"/>
</dbReference>
<name>A0A4Y2BDL6_ARAVE</name>
<dbReference type="GO" id="GO:0003676">
    <property type="term" value="F:nucleic acid binding"/>
    <property type="evidence" value="ECO:0007669"/>
    <property type="project" value="InterPro"/>
</dbReference>
<organism evidence="2 3">
    <name type="scientific">Araneus ventricosus</name>
    <name type="common">Orbweaver spider</name>
    <name type="synonym">Epeira ventricosa</name>
    <dbReference type="NCBI Taxonomy" id="182803"/>
    <lineage>
        <taxon>Eukaryota</taxon>
        <taxon>Metazoa</taxon>
        <taxon>Ecdysozoa</taxon>
        <taxon>Arthropoda</taxon>
        <taxon>Chelicerata</taxon>
        <taxon>Arachnida</taxon>
        <taxon>Araneae</taxon>
        <taxon>Araneomorphae</taxon>
        <taxon>Entelegynae</taxon>
        <taxon>Araneoidea</taxon>
        <taxon>Araneidae</taxon>
        <taxon>Araneus</taxon>
    </lineage>
</organism>
<reference evidence="2 3" key="1">
    <citation type="journal article" date="2019" name="Sci. Rep.">
        <title>Orb-weaving spider Araneus ventricosus genome elucidates the spidroin gene catalogue.</title>
        <authorList>
            <person name="Kono N."/>
            <person name="Nakamura H."/>
            <person name="Ohtoshi R."/>
            <person name="Moran D.A.P."/>
            <person name="Shinohara A."/>
            <person name="Yoshida Y."/>
            <person name="Fujiwara M."/>
            <person name="Mori M."/>
            <person name="Tomita M."/>
            <person name="Arakawa K."/>
        </authorList>
    </citation>
    <scope>NUCLEOTIDE SEQUENCE [LARGE SCALE GENOMIC DNA]</scope>
</reference>
<dbReference type="Pfam" id="PF03184">
    <property type="entry name" value="DDE_1"/>
    <property type="match status" value="1"/>
</dbReference>
<comment type="caution">
    <text evidence="2">The sequence shown here is derived from an EMBL/GenBank/DDBJ whole genome shotgun (WGS) entry which is preliminary data.</text>
</comment>
<feature type="domain" description="DDE-1" evidence="1">
    <location>
        <begin position="1"/>
        <end position="68"/>
    </location>
</feature>